<proteinExistence type="inferred from homology"/>
<dbReference type="CDD" id="cd00063">
    <property type="entry name" value="FN3"/>
    <property type="match status" value="1"/>
</dbReference>
<comment type="caution">
    <text evidence="2">The sequence shown here is derived from an EMBL/GenBank/DDBJ whole genome shotgun (WGS) entry which is preliminary data.</text>
</comment>
<dbReference type="InterPro" id="IPR036116">
    <property type="entry name" value="FN3_sf"/>
</dbReference>
<gene>
    <name evidence="2" type="ORF">XVE_2874</name>
</gene>
<evidence type="ECO:0000313" key="3">
    <source>
        <dbReference type="Proteomes" id="UP000003299"/>
    </source>
</evidence>
<dbReference type="Gene3D" id="2.60.40.10">
    <property type="entry name" value="Immunoglobulins"/>
    <property type="match status" value="1"/>
</dbReference>
<dbReference type="Gene3D" id="3.20.20.40">
    <property type="entry name" value="1, 4-beta cellobiohydrolase"/>
    <property type="match status" value="1"/>
</dbReference>
<keyword evidence="1" id="KW-0119">Carbohydrate metabolism</keyword>
<dbReference type="InterPro" id="IPR036434">
    <property type="entry name" value="Beta_cellobiohydrolase_sf"/>
</dbReference>
<comment type="similarity">
    <text evidence="1">Belongs to the glycosyl hydrolase family 6.</text>
</comment>
<dbReference type="EMBL" id="AEQV01000100">
    <property type="protein sequence ID" value="EGD08843.1"/>
    <property type="molecule type" value="Genomic_DNA"/>
</dbReference>
<keyword evidence="1" id="KW-0326">Glycosidase</keyword>
<dbReference type="GO" id="GO:0030245">
    <property type="term" value="P:cellulose catabolic process"/>
    <property type="evidence" value="ECO:0007669"/>
    <property type="project" value="UniProtKB-KW"/>
</dbReference>
<dbReference type="FunFam" id="3.20.20.40:FF:000002">
    <property type="entry name" value="Glucanase"/>
    <property type="match status" value="1"/>
</dbReference>
<dbReference type="Proteomes" id="UP000003299">
    <property type="component" value="Unassembled WGS sequence"/>
</dbReference>
<keyword evidence="1" id="KW-0624">Polysaccharide degradation</keyword>
<organism evidence="2 3">
    <name type="scientific">Xanthomonas vesicatoria ATCC 35937</name>
    <dbReference type="NCBI Taxonomy" id="925775"/>
    <lineage>
        <taxon>Bacteria</taxon>
        <taxon>Pseudomonadati</taxon>
        <taxon>Pseudomonadota</taxon>
        <taxon>Gammaproteobacteria</taxon>
        <taxon>Lysobacterales</taxon>
        <taxon>Lysobacteraceae</taxon>
        <taxon>Xanthomonas</taxon>
    </lineage>
</organism>
<name>F0BF90_9XANT</name>
<dbReference type="InterPro" id="IPR016288">
    <property type="entry name" value="Beta_cellobiohydrolase"/>
</dbReference>
<dbReference type="eggNOG" id="COG5297">
    <property type="taxonomic scope" value="Bacteria"/>
</dbReference>
<dbReference type="Pfam" id="PF01341">
    <property type="entry name" value="Glyco_hydro_6"/>
    <property type="match status" value="1"/>
</dbReference>
<dbReference type="SUPFAM" id="SSF49265">
    <property type="entry name" value="Fibronectin type III"/>
    <property type="match status" value="1"/>
</dbReference>
<accession>F0BF90</accession>
<dbReference type="EC" id="3.2.1.-" evidence="1"/>
<dbReference type="AlphaFoldDB" id="F0BF90"/>
<dbReference type="PANTHER" id="PTHR34876">
    <property type="match status" value="1"/>
</dbReference>
<dbReference type="PRINTS" id="PR00733">
    <property type="entry name" value="GLHYDRLASE6"/>
</dbReference>
<dbReference type="InterPro" id="IPR003961">
    <property type="entry name" value="FN3_dom"/>
</dbReference>
<dbReference type="GO" id="GO:0004553">
    <property type="term" value="F:hydrolase activity, hydrolyzing O-glycosyl compounds"/>
    <property type="evidence" value="ECO:0007669"/>
    <property type="project" value="InterPro"/>
</dbReference>
<reference evidence="2 3" key="1">
    <citation type="journal article" date="2011" name="BMC Genomics">
        <title>Comparative genomics reveals diversity among xanthomonads infecting tomato and pepper.</title>
        <authorList>
            <person name="Potnis N."/>
            <person name="Krasileva K."/>
            <person name="Chow V."/>
            <person name="Almeida N.F."/>
            <person name="Patil P.B."/>
            <person name="Ryan R.P."/>
            <person name="Sharlach M."/>
            <person name="Behlau F."/>
            <person name="Dow J.M."/>
            <person name="Momol M.T."/>
            <person name="White F.F."/>
            <person name="Preston J.F."/>
            <person name="Vinatzer B.A."/>
            <person name="Koebnik R."/>
            <person name="Setubal J.C."/>
            <person name="Norman D.J."/>
            <person name="Staskawicz B.J."/>
            <person name="Jones J.B."/>
        </authorList>
    </citation>
    <scope>NUCLEOTIDE SEQUENCE [LARGE SCALE GENOMIC DNA]</scope>
    <source>
        <strain evidence="2 3">ATCC 35937</strain>
    </source>
</reference>
<evidence type="ECO:0000313" key="2">
    <source>
        <dbReference type="EMBL" id="EGD08843.1"/>
    </source>
</evidence>
<keyword evidence="1" id="KW-0136">Cellulose degradation</keyword>
<sequence>MQMLFGGTPTGRVWVAQDISIGCPEEEESRPKRQRFIDFRITTLRSTKVNLMKSSKGIRCTLTRKVALSLLAVNPLVVASVCAQVHVDNPFVGASGYINPDYAKKVDASIAKVKGVPLKAKMGVVKTFPTAVWLDRIAAISGGSQNAGRLGLRGHLDAALAQKKANTPITASFVIYDLPGRDCHALASNGELPLTPAALERYKKEYIDVIAAIFADPKYKDIRIVNVIEPDSLPNLVTNLNDMRCALANSTGIYEEGIKYALNKLHAVPNTYNYLDIGHSGWLGWDSNRGPSISLYTRVVQGTSAGLASVDGFVTNTANTTPLNEPNLPNPELSVNGQPIKSSKYYEWNPYFDETDFTQALYNGFVGAGWPSTIGFIIDTGRNGWGGPNRPAGASGSDINTYVNTGRIDRRLHRGNWCNQSGAGIGALPTAAPGPHLHAYAWVKPPGESDGSSTLISNNEGKGFDRMCDPTYTTADGVLTGALAGAPISGAWFHNQFVELVNNAYPVIATAGTAVATAALRAPAAVPSATRGLTATVGNSQVKLSWSPVPGAISYTVQRRAGVTGAFTPVGSSVAASYVDRSVTNGADYDYVVTVNSMAGSSTPSAVVRAKPVE</sequence>
<dbReference type="InterPro" id="IPR013783">
    <property type="entry name" value="Ig-like_fold"/>
</dbReference>
<protein>
    <recommendedName>
        <fullName evidence="1">Glucanase</fullName>
        <ecNumber evidence="1">3.2.1.-</ecNumber>
    </recommendedName>
</protein>
<dbReference type="PANTHER" id="PTHR34876:SF4">
    <property type="entry name" value="1,4-BETA-D-GLUCAN CELLOBIOHYDROLASE C-RELATED"/>
    <property type="match status" value="1"/>
</dbReference>
<keyword evidence="1 2" id="KW-0378">Hydrolase</keyword>
<evidence type="ECO:0000256" key="1">
    <source>
        <dbReference type="RuleBase" id="RU361186"/>
    </source>
</evidence>
<dbReference type="SUPFAM" id="SSF51989">
    <property type="entry name" value="Glycosyl hydrolases family 6, cellulases"/>
    <property type="match status" value="1"/>
</dbReference>